<dbReference type="EMBL" id="LDYG01000015">
    <property type="protein sequence ID" value="KUP08277.1"/>
    <property type="molecule type" value="Genomic_DNA"/>
</dbReference>
<dbReference type="PATRIC" id="fig|1150625.3.peg.630"/>
<accession>A0A147KB87</accession>
<evidence type="ECO:0000313" key="1">
    <source>
        <dbReference type="EMBL" id="KUP08277.1"/>
    </source>
</evidence>
<evidence type="ECO:0000313" key="2">
    <source>
        <dbReference type="Proteomes" id="UP000074108"/>
    </source>
</evidence>
<protein>
    <submittedName>
        <fullName evidence="1">Uncharacterized protein</fullName>
    </submittedName>
</protein>
<proteinExistence type="predicted"/>
<comment type="caution">
    <text evidence="1">The sequence shown here is derived from an EMBL/GenBank/DDBJ whole genome shotgun (WGS) entry which is preliminary data.</text>
</comment>
<gene>
    <name evidence="1" type="ORF">Q75_03030</name>
</gene>
<dbReference type="AlphaFoldDB" id="A0A147KB87"/>
<reference evidence="1 2" key="1">
    <citation type="journal article" date="2016" name="Front. Microbiol.">
        <title>Microevolution Analysis of Bacillus coahuilensis Unveils Differences in Phosphorus Acquisition Strategies and Their Regulation.</title>
        <authorList>
            <person name="Gomez-Lunar Z."/>
            <person name="Hernandez-Gonzalez I."/>
            <person name="Rodriguez-Torres M.D."/>
            <person name="Souza V."/>
            <person name="Olmedo-Alvarez G."/>
        </authorList>
    </citation>
    <scope>NUCLEOTIDE SEQUENCE [LARGE SCALE GENOMIC DNA]</scope>
    <source>
        <strain evidence="2">p1.1.43</strain>
    </source>
</reference>
<dbReference type="Proteomes" id="UP000074108">
    <property type="component" value="Unassembled WGS sequence"/>
</dbReference>
<organism evidence="1 2">
    <name type="scientific">Bacillus coahuilensis p1.1.43</name>
    <dbReference type="NCBI Taxonomy" id="1150625"/>
    <lineage>
        <taxon>Bacteria</taxon>
        <taxon>Bacillati</taxon>
        <taxon>Bacillota</taxon>
        <taxon>Bacilli</taxon>
        <taxon>Bacillales</taxon>
        <taxon>Bacillaceae</taxon>
        <taxon>Bacillus</taxon>
    </lineage>
</organism>
<sequence>MIVFTVFIAFLCLTERFASTLTQEGNPVPYLKAISTYEWNNSPYEKIVETKKREDILLGLMARILTVL</sequence>
<dbReference type="STRING" id="1150625.Q75_03030"/>
<name>A0A147KB87_9BACI</name>
<keyword evidence="2" id="KW-1185">Reference proteome</keyword>